<dbReference type="EMBL" id="BDSP01000007">
    <property type="protein sequence ID" value="GAX09468.1"/>
    <property type="molecule type" value="Genomic_DNA"/>
</dbReference>
<evidence type="ECO:0000313" key="2">
    <source>
        <dbReference type="EMBL" id="GAX09468.1"/>
    </source>
</evidence>
<comment type="caution">
    <text evidence="2">The sequence shown here is derived from an EMBL/GenBank/DDBJ whole genome shotgun (WGS) entry which is preliminary data.</text>
</comment>
<evidence type="ECO:0000256" key="1">
    <source>
        <dbReference type="SAM" id="MobiDB-lite"/>
    </source>
</evidence>
<keyword evidence="3" id="KW-1185">Reference proteome</keyword>
<accession>A0A1Z5J6M4</accession>
<gene>
    <name evidence="2" type="ORF">FisN_6Lh153</name>
</gene>
<reference evidence="2 3" key="1">
    <citation type="journal article" date="2015" name="Plant Cell">
        <title>Oil accumulation by the oleaginous diatom Fistulifera solaris as revealed by the genome and transcriptome.</title>
        <authorList>
            <person name="Tanaka T."/>
            <person name="Maeda Y."/>
            <person name="Veluchamy A."/>
            <person name="Tanaka M."/>
            <person name="Abida H."/>
            <person name="Marechal E."/>
            <person name="Bowler C."/>
            <person name="Muto M."/>
            <person name="Sunaga Y."/>
            <person name="Tanaka M."/>
            <person name="Yoshino T."/>
            <person name="Taniguchi T."/>
            <person name="Fukuda Y."/>
            <person name="Nemoto M."/>
            <person name="Matsumoto M."/>
            <person name="Wong P.S."/>
            <person name="Aburatani S."/>
            <person name="Fujibuchi W."/>
        </authorList>
    </citation>
    <scope>NUCLEOTIDE SEQUENCE [LARGE SCALE GENOMIC DNA]</scope>
    <source>
        <strain evidence="2 3">JPCC DA0580</strain>
    </source>
</reference>
<sequence length="87" mass="10296">MMRKDLEKARQEKLKLLKKLREMKRPTEIPEPARPSSRRGVKWLDGLPASSKQRKRDVLERVFVFDNEHVKLVEFKNQAPNDIGEMP</sequence>
<protein>
    <submittedName>
        <fullName evidence="2">Uncharacterized protein</fullName>
    </submittedName>
</protein>
<dbReference type="InParanoid" id="A0A1Z5J6M4"/>
<dbReference type="AlphaFoldDB" id="A0A1Z5J6M4"/>
<evidence type="ECO:0000313" key="3">
    <source>
        <dbReference type="Proteomes" id="UP000198406"/>
    </source>
</evidence>
<organism evidence="2 3">
    <name type="scientific">Fistulifera solaris</name>
    <name type="common">Oleaginous diatom</name>
    <dbReference type="NCBI Taxonomy" id="1519565"/>
    <lineage>
        <taxon>Eukaryota</taxon>
        <taxon>Sar</taxon>
        <taxon>Stramenopiles</taxon>
        <taxon>Ochrophyta</taxon>
        <taxon>Bacillariophyta</taxon>
        <taxon>Bacillariophyceae</taxon>
        <taxon>Bacillariophycidae</taxon>
        <taxon>Naviculales</taxon>
        <taxon>Naviculaceae</taxon>
        <taxon>Fistulifera</taxon>
    </lineage>
</organism>
<dbReference type="Proteomes" id="UP000198406">
    <property type="component" value="Unassembled WGS sequence"/>
</dbReference>
<name>A0A1Z5J6M4_FISSO</name>
<feature type="region of interest" description="Disordered" evidence="1">
    <location>
        <begin position="23"/>
        <end position="46"/>
    </location>
</feature>
<proteinExistence type="predicted"/>